<dbReference type="InterPro" id="IPR011250">
    <property type="entry name" value="OMP/PagP_B-barrel"/>
</dbReference>
<keyword evidence="5" id="KW-1185">Reference proteome</keyword>
<evidence type="ECO:0000256" key="1">
    <source>
        <dbReference type="ARBA" id="ARBA00022729"/>
    </source>
</evidence>
<evidence type="ECO:0000313" key="4">
    <source>
        <dbReference type="EMBL" id="EFA91370.1"/>
    </source>
</evidence>
<reference evidence="4 5" key="1">
    <citation type="submission" date="2009-12" db="EMBL/GenBank/DDBJ databases">
        <title>Genome Sequence of Prevotella buccalis ATCC 35310.</title>
        <authorList>
            <person name="Durkin A.S."/>
            <person name="Madupu R."/>
            <person name="Torralba M."/>
            <person name="Methe B."/>
            <person name="Sutton G."/>
            <person name="Strausberg R.L."/>
            <person name="Nelson K.E."/>
        </authorList>
    </citation>
    <scope>NUCLEOTIDE SEQUENCE [LARGE SCALE GENOMIC DNA]</scope>
    <source>
        <strain evidence="4 5">ATCC 35310</strain>
    </source>
</reference>
<dbReference type="AlphaFoldDB" id="D1W808"/>
<feature type="chain" id="PRO_5003027725" description="Outer membrane protein beta-barrel domain-containing protein" evidence="2">
    <location>
        <begin position="20"/>
        <end position="171"/>
    </location>
</feature>
<dbReference type="Proteomes" id="UP000005283">
    <property type="component" value="Unassembled WGS sequence"/>
</dbReference>
<keyword evidence="1 2" id="KW-0732">Signal</keyword>
<feature type="domain" description="Outer membrane protein beta-barrel" evidence="3">
    <location>
        <begin position="5"/>
        <end position="171"/>
    </location>
</feature>
<dbReference type="RefSeq" id="WP_004350519.1">
    <property type="nucleotide sequence ID" value="NZ_ADEG01000090.1"/>
</dbReference>
<evidence type="ECO:0000259" key="3">
    <source>
        <dbReference type="Pfam" id="PF13505"/>
    </source>
</evidence>
<dbReference type="Pfam" id="PF13505">
    <property type="entry name" value="OMP_b-brl"/>
    <property type="match status" value="1"/>
</dbReference>
<dbReference type="eggNOG" id="ENOG50348N6">
    <property type="taxonomic scope" value="Bacteria"/>
</dbReference>
<evidence type="ECO:0000256" key="2">
    <source>
        <dbReference type="SAM" id="SignalP"/>
    </source>
</evidence>
<protein>
    <recommendedName>
        <fullName evidence="3">Outer membrane protein beta-barrel domain-containing protein</fullName>
    </recommendedName>
</protein>
<dbReference type="InterPro" id="IPR027385">
    <property type="entry name" value="Beta-barrel_OMP"/>
</dbReference>
<dbReference type="EMBL" id="ADEG01000090">
    <property type="protein sequence ID" value="EFA91370.1"/>
    <property type="molecule type" value="Genomic_DNA"/>
</dbReference>
<name>D1W808_9BACT</name>
<evidence type="ECO:0000313" key="5">
    <source>
        <dbReference type="Proteomes" id="UP000005283"/>
    </source>
</evidence>
<comment type="caution">
    <text evidence="4">The sequence shown here is derived from an EMBL/GenBank/DDBJ whole genome shotgun (WGS) entry which is preliminary data.</text>
</comment>
<accession>D1W808</accession>
<proteinExistence type="predicted"/>
<sequence>MKTFFTFLLMLSLSFVAFAQKKTFQVETGINYPIGLVKDGNKENHIGFYINGTYNFHNNPLSAKLKVSYESYTVVMNEYTNSPFNGRSVVILPALNYNFPLSSQVEFYTGAGVGVTIDNMNRGVFNEGRKYHAIFSPQVGVNIIKHFNISAQYSITQKDFSRLMIGVGYIF</sequence>
<dbReference type="SUPFAM" id="SSF56925">
    <property type="entry name" value="OMPA-like"/>
    <property type="match status" value="1"/>
</dbReference>
<feature type="signal peptide" evidence="2">
    <location>
        <begin position="1"/>
        <end position="19"/>
    </location>
</feature>
<organism evidence="4 5">
    <name type="scientific">Hoylesella buccalis ATCC 35310</name>
    <dbReference type="NCBI Taxonomy" id="679190"/>
    <lineage>
        <taxon>Bacteria</taxon>
        <taxon>Pseudomonadati</taxon>
        <taxon>Bacteroidota</taxon>
        <taxon>Bacteroidia</taxon>
        <taxon>Bacteroidales</taxon>
        <taxon>Prevotellaceae</taxon>
        <taxon>Hoylesella</taxon>
    </lineage>
</organism>
<gene>
    <name evidence="4" type="ORF">HMPREF0650_0639</name>
</gene>